<dbReference type="AlphaFoldDB" id="A0A6J4J2D6"/>
<dbReference type="EMBL" id="CADCTA010000107">
    <property type="protein sequence ID" value="CAA9266054.1"/>
    <property type="molecule type" value="Genomic_DNA"/>
</dbReference>
<sequence length="56" mass="6264">MERQVARRGPPDRVQLHYFAAQLISRQPEHRCCAAGLKCTPIMEAPGSASTTMYCE</sequence>
<gene>
    <name evidence="1" type="ORF">AVDCRST_MAG42-3194</name>
</gene>
<protein>
    <submittedName>
        <fullName evidence="1">Uncharacterized protein</fullName>
    </submittedName>
</protein>
<proteinExistence type="predicted"/>
<reference evidence="1" key="1">
    <citation type="submission" date="2020-02" db="EMBL/GenBank/DDBJ databases">
        <authorList>
            <person name="Meier V. D."/>
        </authorList>
    </citation>
    <scope>NUCLEOTIDE SEQUENCE</scope>
    <source>
        <strain evidence="1">AVDCRST_MAG42</strain>
    </source>
</reference>
<organism evidence="1">
    <name type="scientific">uncultured Chthoniobacterales bacterium</name>
    <dbReference type="NCBI Taxonomy" id="1836801"/>
    <lineage>
        <taxon>Bacteria</taxon>
        <taxon>Pseudomonadati</taxon>
        <taxon>Verrucomicrobiota</taxon>
        <taxon>Spartobacteria</taxon>
        <taxon>Chthoniobacterales</taxon>
        <taxon>environmental samples</taxon>
    </lineage>
</organism>
<name>A0A6J4J2D6_9BACT</name>
<evidence type="ECO:0000313" key="1">
    <source>
        <dbReference type="EMBL" id="CAA9266054.1"/>
    </source>
</evidence>
<accession>A0A6J4J2D6</accession>